<evidence type="ECO:0000313" key="3">
    <source>
        <dbReference type="Proteomes" id="UP000271031"/>
    </source>
</evidence>
<keyword evidence="1" id="KW-0472">Membrane</keyword>
<dbReference type="Pfam" id="PF14209">
    <property type="entry name" value="DUF4321"/>
    <property type="match status" value="1"/>
</dbReference>
<name>A0A3M8DR16_9BACL</name>
<proteinExistence type="predicted"/>
<dbReference type="AlphaFoldDB" id="A0A3M8DR16"/>
<sequence length="80" mass="8896">MIGRETVTFVLILLAGMIAGSILGDILGEWLPFLRVSKTVSWSPSLDLDILTFKLSLQLKFNLASIAGLAFAFWISRRVR</sequence>
<gene>
    <name evidence="2" type="ORF">EDM56_08680</name>
</gene>
<keyword evidence="3" id="KW-1185">Reference proteome</keyword>
<dbReference type="InterPro" id="IPR025470">
    <property type="entry name" value="DUF4321"/>
</dbReference>
<evidence type="ECO:0000313" key="2">
    <source>
        <dbReference type="EMBL" id="RNB90568.1"/>
    </source>
</evidence>
<feature type="transmembrane region" description="Helical" evidence="1">
    <location>
        <begin position="55"/>
        <end position="75"/>
    </location>
</feature>
<keyword evidence="1" id="KW-0812">Transmembrane</keyword>
<evidence type="ECO:0000256" key="1">
    <source>
        <dbReference type="SAM" id="Phobius"/>
    </source>
</evidence>
<dbReference type="EMBL" id="RHHQ01000007">
    <property type="protein sequence ID" value="RNB90568.1"/>
    <property type="molecule type" value="Genomic_DNA"/>
</dbReference>
<accession>A0A3M8DR16</accession>
<reference evidence="2 3" key="1">
    <citation type="submission" date="2018-10" db="EMBL/GenBank/DDBJ databases">
        <title>Phylogenomics of Brevibacillus.</title>
        <authorList>
            <person name="Dunlap C."/>
        </authorList>
    </citation>
    <scope>NUCLEOTIDE SEQUENCE [LARGE SCALE GENOMIC DNA]</scope>
    <source>
        <strain evidence="2 3">JCM 15716</strain>
    </source>
</reference>
<protein>
    <submittedName>
        <fullName evidence="2">DUF4321 domain-containing protein</fullName>
    </submittedName>
</protein>
<keyword evidence="1" id="KW-1133">Transmembrane helix</keyword>
<dbReference type="OrthoDB" id="2974387at2"/>
<dbReference type="RefSeq" id="WP_122917494.1">
    <property type="nucleotide sequence ID" value="NZ_RHHQ01000007.1"/>
</dbReference>
<dbReference type="Proteomes" id="UP000271031">
    <property type="component" value="Unassembled WGS sequence"/>
</dbReference>
<organism evidence="2 3">
    <name type="scientific">Brevibacillus fluminis</name>
    <dbReference type="NCBI Taxonomy" id="511487"/>
    <lineage>
        <taxon>Bacteria</taxon>
        <taxon>Bacillati</taxon>
        <taxon>Bacillota</taxon>
        <taxon>Bacilli</taxon>
        <taxon>Bacillales</taxon>
        <taxon>Paenibacillaceae</taxon>
        <taxon>Brevibacillus</taxon>
    </lineage>
</organism>
<comment type="caution">
    <text evidence="2">The sequence shown here is derived from an EMBL/GenBank/DDBJ whole genome shotgun (WGS) entry which is preliminary data.</text>
</comment>